<dbReference type="AlphaFoldDB" id="A0A3S9PHV9"/>
<sequence>MKYAFRFTAAAQRGLRAISRPDAMRILTALTALGDDPYREDADVKKLTGPSGLYRLRVGSYRVAYQINDGELVILVVKVGDRRDVYRGL</sequence>
<accession>A0A3S9PHV9</accession>
<dbReference type="PANTHER" id="PTHR35601">
    <property type="entry name" value="TOXIN RELE"/>
    <property type="match status" value="1"/>
</dbReference>
<dbReference type="OrthoDB" id="5326046at2"/>
<evidence type="ECO:0000256" key="1">
    <source>
        <dbReference type="ARBA" id="ARBA00006226"/>
    </source>
</evidence>
<reference evidence="3 4" key="1">
    <citation type="submission" date="2018-12" db="EMBL/GenBank/DDBJ databases">
        <title>The whole draft genome of Streptomyce luteoverticillatus CGMCC 15060.</title>
        <authorList>
            <person name="Feng Z."/>
            <person name="Chen G."/>
            <person name="Zhang J."/>
            <person name="Zhu H."/>
            <person name="Yu X."/>
            <person name="Zhang W."/>
            <person name="Zhang X."/>
        </authorList>
    </citation>
    <scope>NUCLEOTIDE SEQUENCE [LARGE SCALE GENOMIC DNA]</scope>
    <source>
        <strain evidence="3 4">CGMCC 15060</strain>
    </source>
</reference>
<dbReference type="PANTHER" id="PTHR35601:SF1">
    <property type="entry name" value="TOXIN RELE"/>
    <property type="match status" value="1"/>
</dbReference>
<dbReference type="SUPFAM" id="SSF143011">
    <property type="entry name" value="RelE-like"/>
    <property type="match status" value="1"/>
</dbReference>
<gene>
    <name evidence="3" type="ORF">EKH77_12630</name>
</gene>
<dbReference type="RefSeq" id="WP_126914491.1">
    <property type="nucleotide sequence ID" value="NZ_CP034587.1"/>
</dbReference>
<evidence type="ECO:0000313" key="4">
    <source>
        <dbReference type="Proteomes" id="UP000267900"/>
    </source>
</evidence>
<comment type="similarity">
    <text evidence="1">Belongs to the RelE toxin family.</text>
</comment>
<dbReference type="InterPro" id="IPR035093">
    <property type="entry name" value="RelE/ParE_toxin_dom_sf"/>
</dbReference>
<protein>
    <submittedName>
        <fullName evidence="3">Type II toxin-antitoxin system RelE/ParE family toxin</fullName>
    </submittedName>
</protein>
<keyword evidence="2" id="KW-1277">Toxin-antitoxin system</keyword>
<dbReference type="InterPro" id="IPR007712">
    <property type="entry name" value="RelE/ParE_toxin"/>
</dbReference>
<evidence type="ECO:0000256" key="2">
    <source>
        <dbReference type="ARBA" id="ARBA00022649"/>
    </source>
</evidence>
<keyword evidence="4" id="KW-1185">Reference proteome</keyword>
<name>A0A3S9PHV9_STRLT</name>
<dbReference type="Gene3D" id="3.30.2310.20">
    <property type="entry name" value="RelE-like"/>
    <property type="match status" value="1"/>
</dbReference>
<dbReference type="Proteomes" id="UP000267900">
    <property type="component" value="Chromosome"/>
</dbReference>
<dbReference type="EMBL" id="CP034587">
    <property type="protein sequence ID" value="AZQ71941.1"/>
    <property type="molecule type" value="Genomic_DNA"/>
</dbReference>
<organism evidence="3 4">
    <name type="scientific">Streptomyces luteoverticillatus</name>
    <name type="common">Streptoverticillium luteoverticillatus</name>
    <dbReference type="NCBI Taxonomy" id="66425"/>
    <lineage>
        <taxon>Bacteria</taxon>
        <taxon>Bacillati</taxon>
        <taxon>Actinomycetota</taxon>
        <taxon>Actinomycetes</taxon>
        <taxon>Kitasatosporales</taxon>
        <taxon>Streptomycetaceae</taxon>
        <taxon>Streptomyces</taxon>
    </lineage>
</organism>
<proteinExistence type="inferred from homology"/>
<evidence type="ECO:0000313" key="3">
    <source>
        <dbReference type="EMBL" id="AZQ71941.1"/>
    </source>
</evidence>
<dbReference type="Pfam" id="PF05016">
    <property type="entry name" value="ParE_toxin"/>
    <property type="match status" value="1"/>
</dbReference>